<keyword evidence="2" id="KW-0812">Transmembrane</keyword>
<feature type="transmembrane region" description="Helical" evidence="2">
    <location>
        <begin position="12"/>
        <end position="29"/>
    </location>
</feature>
<dbReference type="PANTHER" id="PTHR22550">
    <property type="entry name" value="SPORE GERMINATION PROTEIN"/>
    <property type="match status" value="1"/>
</dbReference>
<evidence type="ECO:0000313" key="5">
    <source>
        <dbReference type="Proteomes" id="UP000542111"/>
    </source>
</evidence>
<keyword evidence="1" id="KW-0802">TPR repeat</keyword>
<evidence type="ECO:0000259" key="3">
    <source>
        <dbReference type="PROSITE" id="PS50234"/>
    </source>
</evidence>
<dbReference type="PROSITE" id="PS50005">
    <property type="entry name" value="TPR"/>
    <property type="match status" value="1"/>
</dbReference>
<dbReference type="SMART" id="SM00028">
    <property type="entry name" value="TPR"/>
    <property type="match status" value="1"/>
</dbReference>
<evidence type="ECO:0000256" key="1">
    <source>
        <dbReference type="PROSITE-ProRule" id="PRU00339"/>
    </source>
</evidence>
<gene>
    <name evidence="4" type="ORF">HBO33_07960</name>
</gene>
<dbReference type="PANTHER" id="PTHR22550:SF14">
    <property type="entry name" value="VWFA DOMAIN-CONTAINING PROTEIN"/>
    <property type="match status" value="1"/>
</dbReference>
<dbReference type="Gene3D" id="1.25.40.10">
    <property type="entry name" value="Tetratricopeptide repeat domain"/>
    <property type="match status" value="1"/>
</dbReference>
<protein>
    <submittedName>
        <fullName evidence="4">VWA domain-containing protein</fullName>
    </submittedName>
</protein>
<accession>A0A7Y1MMR8</accession>
<dbReference type="SMART" id="SM00327">
    <property type="entry name" value="VWA"/>
    <property type="match status" value="1"/>
</dbReference>
<reference evidence="4 5" key="1">
    <citation type="journal article" date="2020" name="Front. Microbiol.">
        <title>Genetic Organization of the aprX-lipA2 Operon Affects the Proteolytic Potential of Pseudomonas Species in Milk.</title>
        <authorList>
            <person name="Maier C."/>
            <person name="Huptas C."/>
            <person name="von Neubeck M."/>
            <person name="Scherer S."/>
            <person name="Wenning M."/>
            <person name="Lucking G."/>
        </authorList>
    </citation>
    <scope>NUCLEOTIDE SEQUENCE [LARGE SCALE GENOMIC DNA]</scope>
    <source>
        <strain evidence="4 5">G4779</strain>
    </source>
</reference>
<organism evidence="4 5">
    <name type="scientific">Pseudomonas gessardii</name>
    <dbReference type="NCBI Taxonomy" id="78544"/>
    <lineage>
        <taxon>Bacteria</taxon>
        <taxon>Pseudomonadati</taxon>
        <taxon>Pseudomonadota</taxon>
        <taxon>Gammaproteobacteria</taxon>
        <taxon>Pseudomonadales</taxon>
        <taxon>Pseudomonadaceae</taxon>
        <taxon>Pseudomonas</taxon>
    </lineage>
</organism>
<dbReference type="EMBL" id="JAAQYP010000009">
    <property type="protein sequence ID" value="NNA95095.1"/>
    <property type="molecule type" value="Genomic_DNA"/>
</dbReference>
<keyword evidence="2" id="KW-1133">Transmembrane helix</keyword>
<dbReference type="OrthoDB" id="9807628at2"/>
<evidence type="ECO:0000256" key="2">
    <source>
        <dbReference type="SAM" id="Phobius"/>
    </source>
</evidence>
<feature type="domain" description="VWFA" evidence="3">
    <location>
        <begin position="96"/>
        <end position="272"/>
    </location>
</feature>
<dbReference type="Proteomes" id="UP000542111">
    <property type="component" value="Unassembled WGS sequence"/>
</dbReference>
<dbReference type="InterPro" id="IPR050768">
    <property type="entry name" value="UPF0353/GerABKA_families"/>
</dbReference>
<comment type="caution">
    <text evidence="4">The sequence shown here is derived from an EMBL/GenBank/DDBJ whole genome shotgun (WGS) entry which is preliminary data.</text>
</comment>
<proteinExistence type="predicted"/>
<dbReference type="RefSeq" id="WP_076960828.1">
    <property type="nucleotide sequence ID" value="NZ_CBCRYT010000001.1"/>
</dbReference>
<dbReference type="Pfam" id="PF13519">
    <property type="entry name" value="VWA_2"/>
    <property type="match status" value="1"/>
</dbReference>
<dbReference type="SUPFAM" id="SSF48452">
    <property type="entry name" value="TPR-like"/>
    <property type="match status" value="1"/>
</dbReference>
<dbReference type="SUPFAM" id="SSF53300">
    <property type="entry name" value="vWA-like"/>
    <property type="match status" value="1"/>
</dbReference>
<dbReference type="InterPro" id="IPR036465">
    <property type="entry name" value="vWFA_dom_sf"/>
</dbReference>
<dbReference type="InterPro" id="IPR002035">
    <property type="entry name" value="VWF_A"/>
</dbReference>
<sequence length="503" mass="55208">MAFNLNDLHFLRPAWLLLALVGVLLPLLWRRNRDLQRRLRGTIAPHLLPHLLLTPNNPQRLRPVHLASTLLVLGALAAAGPTWEQDRPGFLENRAPLIIALDLSPSMDSLDVPPTRLEAAKHKVHDLVARRKGAKTALIVYAGSAHLVLPPTDDPALLDSFIQALGSDLITRPGKDVAGVIEQARRLLDAEKSPGTLLLLSDGADLTQLPRLKPLLADSPLQVLVLAVGSNPGSFDAPALKQLAGATDAPLGSLTLNDDDLDWVQLHAQQHFQASDEQQRALQWQDAGYWLCWPLLLVALLGVRRGWSLNWAAVVMLGLFLQPAQVNANGLVDAFLSADQQGRWAFEHHHYPAAARLFIDPYWKGIAAYNAADYDLALATFAQLDSAQAAFYLGNIQVRRFKFDQAISAYQQALQRQPQFPEARANLALAMALKQDTESAAANAPEVKPDAIQFDKTPGKGQTKAVQTEQASNDALWLQNLTTSPANFLRRKFSLQDQGDAHE</sequence>
<dbReference type="AlphaFoldDB" id="A0A7Y1MMR8"/>
<dbReference type="InterPro" id="IPR019734">
    <property type="entry name" value="TPR_rpt"/>
</dbReference>
<name>A0A7Y1MMR8_9PSED</name>
<keyword evidence="2" id="KW-0472">Membrane</keyword>
<dbReference type="GeneID" id="70100142"/>
<dbReference type="Gene3D" id="3.40.50.410">
    <property type="entry name" value="von Willebrand factor, type A domain"/>
    <property type="match status" value="1"/>
</dbReference>
<dbReference type="PROSITE" id="PS50234">
    <property type="entry name" value="VWFA"/>
    <property type="match status" value="1"/>
</dbReference>
<feature type="repeat" description="TPR" evidence="1">
    <location>
        <begin position="387"/>
        <end position="420"/>
    </location>
</feature>
<evidence type="ECO:0000313" key="4">
    <source>
        <dbReference type="EMBL" id="NNA95095.1"/>
    </source>
</evidence>
<dbReference type="InterPro" id="IPR011990">
    <property type="entry name" value="TPR-like_helical_dom_sf"/>
</dbReference>
<feature type="transmembrane region" description="Helical" evidence="2">
    <location>
        <begin position="64"/>
        <end position="83"/>
    </location>
</feature>